<feature type="transmembrane region" description="Helical" evidence="1">
    <location>
        <begin position="165"/>
        <end position="187"/>
    </location>
</feature>
<feature type="transmembrane region" description="Helical" evidence="1">
    <location>
        <begin position="131"/>
        <end position="153"/>
    </location>
</feature>
<feature type="transmembrane region" description="Helical" evidence="1">
    <location>
        <begin position="68"/>
        <end position="87"/>
    </location>
</feature>
<protein>
    <recommendedName>
        <fullName evidence="4">DoxX-like protein</fullName>
    </recommendedName>
</protein>
<feature type="transmembrane region" description="Helical" evidence="1">
    <location>
        <begin position="99"/>
        <end position="119"/>
    </location>
</feature>
<organism evidence="2 3">
    <name type="scientific">Dinghuibacter silviterrae</name>
    <dbReference type="NCBI Taxonomy" id="1539049"/>
    <lineage>
        <taxon>Bacteria</taxon>
        <taxon>Pseudomonadati</taxon>
        <taxon>Bacteroidota</taxon>
        <taxon>Chitinophagia</taxon>
        <taxon>Chitinophagales</taxon>
        <taxon>Chitinophagaceae</taxon>
        <taxon>Dinghuibacter</taxon>
    </lineage>
</organism>
<feature type="transmembrane region" description="Helical" evidence="1">
    <location>
        <begin position="233"/>
        <end position="254"/>
    </location>
</feature>
<dbReference type="RefSeq" id="WP_133994947.1">
    <property type="nucleotide sequence ID" value="NZ_SODV01000001.1"/>
</dbReference>
<evidence type="ECO:0008006" key="4">
    <source>
        <dbReference type="Google" id="ProtNLM"/>
    </source>
</evidence>
<feature type="transmembrane region" description="Helical" evidence="1">
    <location>
        <begin position="194"/>
        <end position="213"/>
    </location>
</feature>
<gene>
    <name evidence="2" type="ORF">EDB95_3387</name>
</gene>
<keyword evidence="1" id="KW-0812">Transmembrane</keyword>
<dbReference type="AlphaFoldDB" id="A0A4R8DV83"/>
<evidence type="ECO:0000313" key="2">
    <source>
        <dbReference type="EMBL" id="TDX02330.1"/>
    </source>
</evidence>
<keyword evidence="1" id="KW-0472">Membrane</keyword>
<name>A0A4R8DV83_9BACT</name>
<proteinExistence type="predicted"/>
<sequence length="255" mass="27749">MTTSLVNFARYSFALALVAFALQQVQYDSFRPLILPWPNGNTIAVYLSSAVMIAAAVGLVVARDLRWFASLLGMATLVLFLAGHLPYELTHNLSSIGPWTNTFKVLAFAGSAFILAAAYPVKKVSKVQEALIPFGPAMLGVFLVVCGIEHFVYLPFVNTLVPSWLPWHSFWTIFAAIALLGSGLALIFRIQVRLVAALLGIMIFLWVFMIHIPRAFAYPDLLEGNEITSVFEALAYSAVAGALAVTASPTLRLAI</sequence>
<comment type="caution">
    <text evidence="2">The sequence shown here is derived from an EMBL/GenBank/DDBJ whole genome shotgun (WGS) entry which is preliminary data.</text>
</comment>
<keyword evidence="1" id="KW-1133">Transmembrane helix</keyword>
<accession>A0A4R8DV83</accession>
<dbReference type="OrthoDB" id="676045at2"/>
<reference evidence="2 3" key="1">
    <citation type="submission" date="2019-03" db="EMBL/GenBank/DDBJ databases">
        <title>Genomic Encyclopedia of Type Strains, Phase IV (KMG-IV): sequencing the most valuable type-strain genomes for metagenomic binning, comparative biology and taxonomic classification.</title>
        <authorList>
            <person name="Goeker M."/>
        </authorList>
    </citation>
    <scope>NUCLEOTIDE SEQUENCE [LARGE SCALE GENOMIC DNA]</scope>
    <source>
        <strain evidence="2 3">DSM 100059</strain>
    </source>
</reference>
<dbReference type="Proteomes" id="UP000294498">
    <property type="component" value="Unassembled WGS sequence"/>
</dbReference>
<evidence type="ECO:0000313" key="3">
    <source>
        <dbReference type="Proteomes" id="UP000294498"/>
    </source>
</evidence>
<feature type="transmembrane region" description="Helical" evidence="1">
    <location>
        <begin position="43"/>
        <end position="61"/>
    </location>
</feature>
<feature type="transmembrane region" description="Helical" evidence="1">
    <location>
        <begin position="7"/>
        <end position="23"/>
    </location>
</feature>
<keyword evidence="3" id="KW-1185">Reference proteome</keyword>
<evidence type="ECO:0000256" key="1">
    <source>
        <dbReference type="SAM" id="Phobius"/>
    </source>
</evidence>
<dbReference type="EMBL" id="SODV01000001">
    <property type="protein sequence ID" value="TDX02330.1"/>
    <property type="molecule type" value="Genomic_DNA"/>
</dbReference>